<organism evidence="3 5">
    <name type="scientific">Peronospora effusa</name>
    <dbReference type="NCBI Taxonomy" id="542832"/>
    <lineage>
        <taxon>Eukaryota</taxon>
        <taxon>Sar</taxon>
        <taxon>Stramenopiles</taxon>
        <taxon>Oomycota</taxon>
        <taxon>Peronosporomycetes</taxon>
        <taxon>Peronosporales</taxon>
        <taxon>Peronosporaceae</taxon>
        <taxon>Peronospora</taxon>
    </lineage>
</organism>
<evidence type="ECO:0000256" key="1">
    <source>
        <dbReference type="SAM" id="MobiDB-lite"/>
    </source>
</evidence>
<evidence type="ECO:0000313" key="5">
    <source>
        <dbReference type="Proteomes" id="UP000282087"/>
    </source>
</evidence>
<reference evidence="5 6" key="1">
    <citation type="submission" date="2018-06" db="EMBL/GenBank/DDBJ databases">
        <title>Comparative genomics of downy mildews reveals potential adaptations to biotrophy.</title>
        <authorList>
            <person name="Fletcher K."/>
            <person name="Klosterman S.J."/>
            <person name="Derevnina L."/>
            <person name="Martin F."/>
            <person name="Koike S."/>
            <person name="Reyes Chin-Wo S."/>
            <person name="Mou B."/>
            <person name="Michelmore R."/>
        </authorList>
    </citation>
    <scope>NUCLEOTIDE SEQUENCE [LARGE SCALE GENOMIC DNA]</scope>
    <source>
        <strain evidence="4 6">R13</strain>
        <strain evidence="3 5">R14</strain>
    </source>
</reference>
<name>A0A3M6VV65_9STRA</name>
<evidence type="ECO:0000313" key="6">
    <source>
        <dbReference type="Proteomes" id="UP000286097"/>
    </source>
</evidence>
<dbReference type="AlphaFoldDB" id="A0A3M6VV65"/>
<dbReference type="EMBL" id="QKXF01000370">
    <property type="protein sequence ID" value="RQM12009.1"/>
    <property type="molecule type" value="Genomic_DNA"/>
</dbReference>
<gene>
    <name evidence="4" type="ORF">DD237_007646</name>
    <name evidence="3" type="ORF">DD238_002234</name>
</gene>
<evidence type="ECO:0000256" key="2">
    <source>
        <dbReference type="SAM" id="Phobius"/>
    </source>
</evidence>
<proteinExistence type="predicted"/>
<dbReference type="Proteomes" id="UP000282087">
    <property type="component" value="Unassembled WGS sequence"/>
</dbReference>
<keyword evidence="2" id="KW-1133">Transmembrane helix</keyword>
<dbReference type="EMBL" id="QLLG01000018">
    <property type="protein sequence ID" value="RMX69646.1"/>
    <property type="molecule type" value="Genomic_DNA"/>
</dbReference>
<keyword evidence="2" id="KW-0472">Membrane</keyword>
<accession>A0A3M6VV65</accession>
<protein>
    <submittedName>
        <fullName evidence="3">Uncharacterized protein</fullName>
    </submittedName>
</protein>
<feature type="region of interest" description="Disordered" evidence="1">
    <location>
        <begin position="1"/>
        <end position="38"/>
    </location>
</feature>
<dbReference type="VEuPathDB" id="FungiDB:DD237_007646"/>
<dbReference type="OrthoDB" id="126664at2759"/>
<dbReference type="Proteomes" id="UP000286097">
    <property type="component" value="Unassembled WGS sequence"/>
</dbReference>
<feature type="transmembrane region" description="Helical" evidence="2">
    <location>
        <begin position="102"/>
        <end position="131"/>
    </location>
</feature>
<keyword evidence="2" id="KW-0812">Transmembrane</keyword>
<feature type="compositionally biased region" description="Polar residues" evidence="1">
    <location>
        <begin position="1"/>
        <end position="21"/>
    </location>
</feature>
<evidence type="ECO:0000313" key="3">
    <source>
        <dbReference type="EMBL" id="RMX69646.1"/>
    </source>
</evidence>
<comment type="caution">
    <text evidence="3">The sequence shown here is derived from an EMBL/GenBank/DDBJ whole genome shotgun (WGS) entry which is preliminary data.</text>
</comment>
<evidence type="ECO:0000313" key="4">
    <source>
        <dbReference type="EMBL" id="RQM12009.1"/>
    </source>
</evidence>
<keyword evidence="5" id="KW-1185">Reference proteome</keyword>
<sequence length="149" mass="16633">MVNKKQASQIASSGANKTSASMPDKARAPLAHDASYQRRARPRSARFAAKHSPFCNLLTAHQRRRAFSETSGEFNNLLALERSTAKSVKVFRVEVRGILHGIFFVLLLRFLLVLLAAVVTLGFAVVLIMMIKEPHVSLTNYLNSIRERL</sequence>